<dbReference type="GO" id="GO:0005840">
    <property type="term" value="C:ribosome"/>
    <property type="evidence" value="ECO:0007669"/>
    <property type="project" value="UniProtKB-KW"/>
</dbReference>
<keyword evidence="5" id="KW-0934">Plastid</keyword>
<dbReference type="GeneID" id="19522591"/>
<dbReference type="HAMAP" id="MF_01369_B">
    <property type="entry name" value="Ribosomal_uL23_B"/>
    <property type="match status" value="1"/>
</dbReference>
<dbReference type="InterPro" id="IPR012677">
    <property type="entry name" value="Nucleotide-bd_a/b_plait_sf"/>
</dbReference>
<comment type="similarity">
    <text evidence="1 4">Belongs to the universal ribosomal protein uL23 family.</text>
</comment>
<organism evidence="5">
    <name type="scientific">Euglenaformis proxima</name>
    <dbReference type="NCBI Taxonomy" id="299110"/>
    <lineage>
        <taxon>Eukaryota</taxon>
        <taxon>Discoba</taxon>
        <taxon>Euglenozoa</taxon>
        <taxon>Euglenida</taxon>
        <taxon>Spirocuta</taxon>
        <taxon>Euglenophyceae</taxon>
        <taxon>Euglenales</taxon>
        <taxon>Euglenaceae</taxon>
        <taxon>Euglenaformis</taxon>
    </lineage>
</organism>
<proteinExistence type="inferred from homology"/>
<comment type="subcellular location">
    <subcellularLocation>
        <location evidence="4">Plastid</location>
        <location evidence="4">Chloroplast</location>
    </subcellularLocation>
</comment>
<evidence type="ECO:0000256" key="3">
    <source>
        <dbReference type="ARBA" id="ARBA00023274"/>
    </source>
</evidence>
<keyword evidence="5" id="KW-0150">Chloroplast</keyword>
<keyword evidence="3 4" id="KW-0687">Ribonucleoprotein</keyword>
<evidence type="ECO:0000256" key="1">
    <source>
        <dbReference type="ARBA" id="ARBA00006700"/>
    </source>
</evidence>
<evidence type="ECO:0000313" key="5">
    <source>
        <dbReference type="EMBL" id="AGL12001.1"/>
    </source>
</evidence>
<gene>
    <name evidence="4 5" type="primary">rpl23</name>
</gene>
<geneLocation type="chloroplast" evidence="5"/>
<dbReference type="GO" id="GO:0019843">
    <property type="term" value="F:rRNA binding"/>
    <property type="evidence" value="ECO:0007669"/>
    <property type="project" value="UniProtKB-UniRule"/>
</dbReference>
<keyword evidence="4" id="KW-0699">rRNA-binding</keyword>
<reference evidence="5" key="1">
    <citation type="journal article" date="2014" name="Phycologia">
        <title>Characterization of Euglenaformis gen. nov. and the chloroplast genome of Euglenaformis [Euglena] proxima (Euglenophyta).</title>
        <authorList>
            <person name="Bennett M.S."/>
            <person name="Wiegert K.E."/>
            <person name="Triemer R.E."/>
        </authorList>
    </citation>
    <scope>NUCLEOTIDE SEQUENCE</scope>
    <source>
        <strain evidence="5">SAG 1224-11a</strain>
    </source>
</reference>
<dbReference type="GO" id="GO:0009507">
    <property type="term" value="C:chloroplast"/>
    <property type="evidence" value="ECO:0007669"/>
    <property type="project" value="UniProtKB-SubCell"/>
</dbReference>
<dbReference type="GO" id="GO:0003735">
    <property type="term" value="F:structural constituent of ribosome"/>
    <property type="evidence" value="ECO:0007669"/>
    <property type="project" value="InterPro"/>
</dbReference>
<keyword evidence="4" id="KW-0694">RNA-binding</keyword>
<dbReference type="GO" id="GO:0006412">
    <property type="term" value="P:translation"/>
    <property type="evidence" value="ECO:0007669"/>
    <property type="project" value="UniProtKB-UniRule"/>
</dbReference>
<dbReference type="InterPro" id="IPR012678">
    <property type="entry name" value="Ribosomal_uL23/eL15/eS24_sf"/>
</dbReference>
<dbReference type="Gene3D" id="3.30.70.330">
    <property type="match status" value="1"/>
</dbReference>
<dbReference type="EMBL" id="KC684276">
    <property type="protein sequence ID" value="AGL12001.1"/>
    <property type="molecule type" value="Genomic_DNA"/>
</dbReference>
<dbReference type="SUPFAM" id="SSF54189">
    <property type="entry name" value="Ribosomal proteins S24e, L23 and L15e"/>
    <property type="match status" value="1"/>
</dbReference>
<name>A0A023HHR7_9EUGL</name>
<accession>A0A023HHR7</accession>
<comment type="subunit">
    <text evidence="4">Part of the 50S ribosomal subunit.</text>
</comment>
<dbReference type="InterPro" id="IPR013025">
    <property type="entry name" value="Ribosomal_uL23-like"/>
</dbReference>
<keyword evidence="2 4" id="KW-0689">Ribosomal protein</keyword>
<comment type="function">
    <text evidence="4">Binds to 23S rRNA.</text>
</comment>
<evidence type="ECO:0000256" key="2">
    <source>
        <dbReference type="ARBA" id="ARBA00022980"/>
    </source>
</evidence>
<dbReference type="Pfam" id="PF00276">
    <property type="entry name" value="Ribosomal_L23"/>
    <property type="match status" value="1"/>
</dbReference>
<dbReference type="PANTHER" id="PTHR11620">
    <property type="entry name" value="60S RIBOSOMAL PROTEIN L23A"/>
    <property type="match status" value="1"/>
</dbReference>
<dbReference type="RefSeq" id="YP_009032735.1">
    <property type="nucleotide sequence ID" value="NC_024154.1"/>
</dbReference>
<evidence type="ECO:0000256" key="4">
    <source>
        <dbReference type="HAMAP-Rule" id="MF_01369"/>
    </source>
</evidence>
<protein>
    <recommendedName>
        <fullName evidence="4">Large ribosomal subunit protein uL23c</fullName>
    </recommendedName>
</protein>
<dbReference type="AlphaFoldDB" id="A0A023HHR7"/>
<sequence length="94" mass="11084">MIFLDYVKSQIMTEKSNKLLKLNKYSFIVDLRLTKTDIKNTFKKIFNVEIKSINTCILSRKAHRLGKFKGFKNYYKKVLITLLDDNVIPFFSGL</sequence>
<dbReference type="GO" id="GO:1990904">
    <property type="term" value="C:ribonucleoprotein complex"/>
    <property type="evidence" value="ECO:0007669"/>
    <property type="project" value="UniProtKB-KW"/>
</dbReference>